<evidence type="ECO:0000313" key="4">
    <source>
        <dbReference type="Proteomes" id="UP000189004"/>
    </source>
</evidence>
<evidence type="ECO:0000259" key="2">
    <source>
        <dbReference type="PROSITE" id="PS50994"/>
    </source>
</evidence>
<name>A0A1V3BUW9_9ACTN</name>
<protein>
    <submittedName>
        <fullName evidence="3">Transposase</fullName>
    </submittedName>
</protein>
<dbReference type="Pfam" id="PF00665">
    <property type="entry name" value="rve"/>
    <property type="match status" value="1"/>
</dbReference>
<dbReference type="SUPFAM" id="SSF50610">
    <property type="entry name" value="mu transposase, C-terminal domain"/>
    <property type="match status" value="1"/>
</dbReference>
<sequence>MGRVDPEQRRTATERLRQLADSGQLTARHVRLVATGCGVSERTVWWWIDPHAPRADGRARSGYRLTDIDRAAYAFYRGNATAVHRARSSVIGGTAPSAGVPIPDSLAQGWQNARPVSVHTLRRAFADQLTPAEVALWRSGENARRNADVYLTRPPSVRNQVWEADHKQLPILVMPPRGAPVRPWMTTVLDDATRALVGWAITLTPHAGTVLTAIRMGLVHDAERGPFGAVPAMVRIDRGLEFASAAVSEALKALGVDVHRLPAYTPHRKGKVERFHRTLEQMLLTTLPGFTGGPRDAAGRLHGPVDDRPAARAAAETADVRPMGIDVLVERVRDWVRWYNTAHEHAALGGRSPARAWEADPTPLARIDPERLRHLLLAGAERTVVKDGIHFANLTYLAPELQGRGGERVQVRHMPHDNRSIEVYARGEHLCTAYPQAHLTPEQVEDFRAAARAEAKRLRAAQRRSTRHSRAELAPMTGAAPAAESRLVPAADGDELARRRSDQALAAKSSTSLLGLVDPTLHPVVEESENP</sequence>
<dbReference type="OrthoDB" id="52928at2"/>
<dbReference type="InterPro" id="IPR009004">
    <property type="entry name" value="Transposase_Mu_C"/>
</dbReference>
<gene>
    <name evidence="3" type="ORF">NOSIN_00170</name>
</gene>
<dbReference type="EMBL" id="MCOK01000001">
    <property type="protein sequence ID" value="OOC52444.1"/>
    <property type="molecule type" value="Genomic_DNA"/>
</dbReference>
<dbReference type="Pfam" id="PF09299">
    <property type="entry name" value="Mu-transpos_C"/>
    <property type="match status" value="1"/>
</dbReference>
<dbReference type="SUPFAM" id="SSF53098">
    <property type="entry name" value="Ribonuclease H-like"/>
    <property type="match status" value="1"/>
</dbReference>
<dbReference type="Proteomes" id="UP000189004">
    <property type="component" value="Unassembled WGS sequence"/>
</dbReference>
<proteinExistence type="predicted"/>
<dbReference type="InterPro" id="IPR012337">
    <property type="entry name" value="RNaseH-like_sf"/>
</dbReference>
<reference evidence="4" key="1">
    <citation type="submission" date="2016-08" db="EMBL/GenBank/DDBJ databases">
        <authorList>
            <person name="Tokovenko B."/>
            <person name="Kalinowski J."/>
        </authorList>
    </citation>
    <scope>NUCLEOTIDE SEQUENCE [LARGE SCALE GENOMIC DNA]</scope>
    <source>
        <strain evidence="4">UTMC102</strain>
    </source>
</reference>
<evidence type="ECO:0000313" key="3">
    <source>
        <dbReference type="EMBL" id="OOC52444.1"/>
    </source>
</evidence>
<dbReference type="STRING" id="501010.NOSIN_00170"/>
<dbReference type="RefSeq" id="WP_077688786.1">
    <property type="nucleotide sequence ID" value="NZ_MCOK01000001.1"/>
</dbReference>
<evidence type="ECO:0000256" key="1">
    <source>
        <dbReference type="SAM" id="MobiDB-lite"/>
    </source>
</evidence>
<accession>A0A1V3BUW9</accession>
<feature type="domain" description="Integrase catalytic" evidence="2">
    <location>
        <begin position="150"/>
        <end position="361"/>
    </location>
</feature>
<dbReference type="Gene3D" id="3.30.420.10">
    <property type="entry name" value="Ribonuclease H-like superfamily/Ribonuclease H"/>
    <property type="match status" value="1"/>
</dbReference>
<dbReference type="InterPro" id="IPR015378">
    <property type="entry name" value="Transposase-like_Mu_C"/>
</dbReference>
<keyword evidence="4" id="KW-1185">Reference proteome</keyword>
<comment type="caution">
    <text evidence="3">The sequence shown here is derived from an EMBL/GenBank/DDBJ whole genome shotgun (WGS) entry which is preliminary data.</text>
</comment>
<dbReference type="GO" id="GO:0015074">
    <property type="term" value="P:DNA integration"/>
    <property type="evidence" value="ECO:0007669"/>
    <property type="project" value="InterPro"/>
</dbReference>
<dbReference type="GO" id="GO:0003676">
    <property type="term" value="F:nucleic acid binding"/>
    <property type="evidence" value="ECO:0007669"/>
    <property type="project" value="InterPro"/>
</dbReference>
<organism evidence="3 4">
    <name type="scientific">Nocardiopsis sinuspersici</name>
    <dbReference type="NCBI Taxonomy" id="501010"/>
    <lineage>
        <taxon>Bacteria</taxon>
        <taxon>Bacillati</taxon>
        <taxon>Actinomycetota</taxon>
        <taxon>Actinomycetes</taxon>
        <taxon>Streptosporangiales</taxon>
        <taxon>Nocardiopsidaceae</taxon>
        <taxon>Nocardiopsis</taxon>
    </lineage>
</organism>
<dbReference type="PROSITE" id="PS50994">
    <property type="entry name" value="INTEGRASE"/>
    <property type="match status" value="1"/>
</dbReference>
<dbReference type="AlphaFoldDB" id="A0A1V3BUW9"/>
<dbReference type="InterPro" id="IPR001584">
    <property type="entry name" value="Integrase_cat-core"/>
</dbReference>
<feature type="region of interest" description="Disordered" evidence="1">
    <location>
        <begin position="461"/>
        <end position="485"/>
    </location>
</feature>
<dbReference type="InterPro" id="IPR036397">
    <property type="entry name" value="RNaseH_sf"/>
</dbReference>